<dbReference type="PROSITE" id="PS51450">
    <property type="entry name" value="LRR"/>
    <property type="match status" value="3"/>
</dbReference>
<name>A0ABS9CBQ6_9FLAO</name>
<keyword evidence="4" id="KW-1185">Reference proteome</keyword>
<dbReference type="PANTHER" id="PTHR46652">
    <property type="entry name" value="LEUCINE-RICH REPEAT AND IQ DOMAIN-CONTAINING PROTEIN 1-RELATED"/>
    <property type="match status" value="1"/>
</dbReference>
<reference evidence="3" key="1">
    <citation type="submission" date="2021-08" db="EMBL/GenBank/DDBJ databases">
        <title>Complete genome sequence of Chryseobacterium sp strain PS-8.</title>
        <authorList>
            <person name="Das S.K."/>
        </authorList>
    </citation>
    <scope>NUCLEOTIDE SEQUENCE</scope>
    <source>
        <strain evidence="3">PS-8</strain>
    </source>
</reference>
<dbReference type="Pfam" id="PF12799">
    <property type="entry name" value="LRR_4"/>
    <property type="match status" value="1"/>
</dbReference>
<evidence type="ECO:0000256" key="2">
    <source>
        <dbReference type="ARBA" id="ARBA00022737"/>
    </source>
</evidence>
<keyword evidence="2" id="KW-0677">Repeat</keyword>
<dbReference type="InterPro" id="IPR025875">
    <property type="entry name" value="Leu-rich_rpt_4"/>
</dbReference>
<proteinExistence type="predicted"/>
<comment type="caution">
    <text evidence="3">The sequence shown here is derived from an EMBL/GenBank/DDBJ whole genome shotgun (WGS) entry which is preliminary data.</text>
</comment>
<dbReference type="PANTHER" id="PTHR46652:SF3">
    <property type="entry name" value="LEUCINE-RICH REPEAT-CONTAINING PROTEIN 9"/>
    <property type="match status" value="1"/>
</dbReference>
<dbReference type="SUPFAM" id="SSF52058">
    <property type="entry name" value="L domain-like"/>
    <property type="match status" value="2"/>
</dbReference>
<dbReference type="InterPro" id="IPR032675">
    <property type="entry name" value="LRR_dom_sf"/>
</dbReference>
<organism evidence="3 4">
    <name type="scientific">Chryseobacterium indicum</name>
    <dbReference type="NCBI Taxonomy" id="2766954"/>
    <lineage>
        <taxon>Bacteria</taxon>
        <taxon>Pseudomonadati</taxon>
        <taxon>Bacteroidota</taxon>
        <taxon>Flavobacteriia</taxon>
        <taxon>Flavobacteriales</taxon>
        <taxon>Weeksellaceae</taxon>
        <taxon>Chryseobacterium group</taxon>
        <taxon>Chryseobacterium</taxon>
    </lineage>
</organism>
<dbReference type="InterPro" id="IPR001611">
    <property type="entry name" value="Leu-rich_rpt"/>
</dbReference>
<evidence type="ECO:0000313" key="3">
    <source>
        <dbReference type="EMBL" id="MCF2221435.1"/>
    </source>
</evidence>
<dbReference type="RefSeq" id="WP_235132725.1">
    <property type="nucleotide sequence ID" value="NZ_JACSGT010000003.1"/>
</dbReference>
<evidence type="ECO:0000313" key="4">
    <source>
        <dbReference type="Proteomes" id="UP001430374"/>
    </source>
</evidence>
<evidence type="ECO:0000256" key="1">
    <source>
        <dbReference type="ARBA" id="ARBA00022614"/>
    </source>
</evidence>
<dbReference type="InterPro" id="IPR050836">
    <property type="entry name" value="SDS22/Internalin_LRR"/>
</dbReference>
<protein>
    <submittedName>
        <fullName evidence="3">Leucine-rich repeat domain-containing protein</fullName>
    </submittedName>
</protein>
<dbReference type="Proteomes" id="UP001430374">
    <property type="component" value="Unassembled WGS sequence"/>
</dbReference>
<keyword evidence="1" id="KW-0433">Leucine-rich repeat</keyword>
<dbReference type="Gene3D" id="3.80.10.10">
    <property type="entry name" value="Ribonuclease Inhibitor"/>
    <property type="match status" value="3"/>
</dbReference>
<gene>
    <name evidence="3" type="ORF">H9Q08_19405</name>
</gene>
<accession>A0ABS9CBQ6</accession>
<sequence>MKDTDTIISQLENTLNIKFEKENPKDENLCYISERLSYLTLSNIHLENFSVLEPIFNTLQTLILTECSISDAKDLHLLYGLDHLKMKKCSIFTEDTFDPNISKAETIPGNFSNISLEDMDIPHPGFFLPVSNYLYNFSFTRCKVGNISELNLFPRLNSLTIEDTRFNESENDIQYQRETKGGLRFLIFDSMKLKNFDFFIPVSKEITVLKLYNCELDSLKDISQFPDLKRLYLDPDLKINDSNPDYDNSKKFTLKECVIESFVSFYDWTPDVVQPDFDAKLLLSAAPYLRNLTVEGYKLTHTDYLKHLPKLDQLTFEKCTVDLEDYLSVAPQIKKIRFRMTEIKNQNAFRYFIKLKKIDFSVNRYEEQYFVDIEKLLPLKESLKKINLLDREVFLNIEQIKYFTALEKLIITATSLEFAQEILSIESLKNLELGIYPQEDKPENNRSFILDLQHLKNVEKLQLYTNEDFYFRGIGYLKSLKMLILEDDGDLENLAQLPSLKKLFIEVSEIDKLPRLEQVKVLKLYSRGKYCKINLPDKFPNLKKLDLTTSQKQKIKLNDLEKLKILTLFGSDFDGIVSLENLPKLEELDLGYCGLSKVTKLDNLTHLKTLNLEENEIENIDGLENLKNLERLNLFDNKIDDISVLNKLPKLREANLAGNKIKKVDAEKQLDNPEVAIWYYRPFTPFQIIID</sequence>
<dbReference type="EMBL" id="JACSGT010000003">
    <property type="protein sequence ID" value="MCF2221435.1"/>
    <property type="molecule type" value="Genomic_DNA"/>
</dbReference>